<reference evidence="1" key="1">
    <citation type="journal article" date="2021" name="Proc. Natl. Acad. Sci. U.S.A.">
        <title>A Catalog of Tens of Thousands of Viruses from Human Metagenomes Reveals Hidden Associations with Chronic Diseases.</title>
        <authorList>
            <person name="Tisza M.J."/>
            <person name="Buck C.B."/>
        </authorList>
    </citation>
    <scope>NUCLEOTIDE SEQUENCE</scope>
    <source>
        <strain evidence="1">Ctlpi2</strain>
    </source>
</reference>
<proteinExistence type="predicted"/>
<dbReference type="Gene3D" id="3.40.1350.10">
    <property type="match status" value="1"/>
</dbReference>
<dbReference type="InterPro" id="IPR011856">
    <property type="entry name" value="tRNA_endonuc-like_dom_sf"/>
</dbReference>
<sequence length="141" mass="15977">MGFLRGESMKTVTEKAVKDRIKEILALFAKHNALYTFCPMTFGYGESGHPDRIVLINGKYLGIEVKKDDANYHCRPNRKPTASEAHQAKQAARIKASGGEWQCLHSKNLLWLATWLDEHATIKSYDFSPADIARLRKLVVM</sequence>
<keyword evidence="1" id="KW-0378">Hydrolase</keyword>
<dbReference type="EMBL" id="BK014928">
    <property type="protein sequence ID" value="DAD83119.1"/>
    <property type="molecule type" value="Genomic_DNA"/>
</dbReference>
<evidence type="ECO:0000313" key="1">
    <source>
        <dbReference type="EMBL" id="DAD83119.1"/>
    </source>
</evidence>
<dbReference type="GO" id="GO:0003676">
    <property type="term" value="F:nucleic acid binding"/>
    <property type="evidence" value="ECO:0007669"/>
    <property type="project" value="InterPro"/>
</dbReference>
<protein>
    <submittedName>
        <fullName evidence="1">Hydrolase</fullName>
    </submittedName>
</protein>
<name>A0A8S5MM51_9CAUD</name>
<accession>A0A8S5MM51</accession>
<organism evidence="1">
    <name type="scientific">Podoviridae sp. ctlpi2</name>
    <dbReference type="NCBI Taxonomy" id="2826574"/>
    <lineage>
        <taxon>Viruses</taxon>
        <taxon>Duplodnaviria</taxon>
        <taxon>Heunggongvirae</taxon>
        <taxon>Uroviricota</taxon>
        <taxon>Caudoviricetes</taxon>
    </lineage>
</organism>
<dbReference type="GO" id="GO:0016787">
    <property type="term" value="F:hydrolase activity"/>
    <property type="evidence" value="ECO:0007669"/>
    <property type="project" value="UniProtKB-KW"/>
</dbReference>